<keyword evidence="3" id="KW-1185">Reference proteome</keyword>
<evidence type="ECO:0000313" key="2">
    <source>
        <dbReference type="EMBL" id="QDO82461.1"/>
    </source>
</evidence>
<dbReference type="SUPFAM" id="SSF52540">
    <property type="entry name" value="P-loop containing nucleoside triphosphate hydrolases"/>
    <property type="match status" value="1"/>
</dbReference>
<evidence type="ECO:0000256" key="1">
    <source>
        <dbReference type="SAM" id="MobiDB-lite"/>
    </source>
</evidence>
<dbReference type="Gene3D" id="3.40.50.300">
    <property type="entry name" value="P-loop containing nucleotide triphosphate hydrolases"/>
    <property type="match status" value="1"/>
</dbReference>
<feature type="compositionally biased region" description="Polar residues" evidence="1">
    <location>
        <begin position="577"/>
        <end position="590"/>
    </location>
</feature>
<dbReference type="Proteomes" id="UP000315947">
    <property type="component" value="Chromosome"/>
</dbReference>
<dbReference type="EMBL" id="CP041614">
    <property type="protein sequence ID" value="QDO82461.1"/>
    <property type="molecule type" value="Genomic_DNA"/>
</dbReference>
<gene>
    <name evidence="2" type="ORF">FM037_03390</name>
</gene>
<evidence type="ECO:0008006" key="4">
    <source>
        <dbReference type="Google" id="ProtNLM"/>
    </source>
</evidence>
<evidence type="ECO:0000313" key="3">
    <source>
        <dbReference type="Proteomes" id="UP000315947"/>
    </source>
</evidence>
<sequence length="879" mass="99169">MEPIELDLGKAEYDEHFSSQELWQRRAATALVRHLEHFGLQAKKYNASRERVHSSNNIGHNIHNSILISGSRGTGKSVFLKNAKSIWEKSPSRDKAKLFFAPLIDPTLLQDHDSFTNVIVAHIYNQVIDALNPCTCQQKTSEQEKNKQSFYEVLRKLADAIEQPGEKSEHTGLDKIIQYSSGIRIDALFYDFVTAAKLILKCDAIVLSIDDVDMALDQAYPVLEEIRRRLSCPDIIPLVSGDLGLYQHLVKIKLINSLKNEKADKLEKEDGDRISRELTEAYLTKVLPNNYRIALQPIEDLVPQLWIIDTTLSTDSKKVSYSDYQYSLRQSFFGPINGEEKSADYPQPNSAREVGQLVRLLPPSAVSCTEVQSTNLILKWESMRLWSEAKQHGAGYVLAQSAIQLIQKSEAYRLSQLIAFNVRQQADERLPWAGNDFIAEQKNLAEPFDKDKNAGTNKYLLSHSLRGNILRSMPPLEMHTDNMSITGNEAEKETNQLSLAIYTHWAYYNTQGNQQRKIFFSRAFELLGTSLLMATTQSGPITGDTWKNQFLEVLNSSPFYSIHKLNPTKPVEETSPSDEGNTGQVSDEGNSVTMNSFANDLVQWVNEYKDDVQAYLADPTHLISLLSAVFNKAFSQLDLLRRQYHKGTKEVKEDQLLDAILRFRYILTNAFGFFIKQQGVVPANLALTTSQGTLRKMGTYANYSSTYKINVSWINTASHRNSKEISTEEDTKHKTDSRDQVPYNAHFLKAILNHPIFVGLGVDIDNCSDVTSAKITNSSGGSSGGSDSKDTEKSSAKITKPSNFDMDTITAFINKTEGISTVTQLKDAIEQKKAEVNLRKELWVKIKHELEGKDVNQYKLYQRNILKMLNGEFGEDENG</sequence>
<feature type="region of interest" description="Disordered" evidence="1">
    <location>
        <begin position="566"/>
        <end position="590"/>
    </location>
</feature>
<protein>
    <recommendedName>
        <fullName evidence="4">ATP-binding protein</fullName>
    </recommendedName>
</protein>
<name>A0ABX5WZN7_9GAMM</name>
<organism evidence="2 3">
    <name type="scientific">Shewanella psychropiezotolerans</name>
    <dbReference type="NCBI Taxonomy" id="2593655"/>
    <lineage>
        <taxon>Bacteria</taxon>
        <taxon>Pseudomonadati</taxon>
        <taxon>Pseudomonadota</taxon>
        <taxon>Gammaproteobacteria</taxon>
        <taxon>Alteromonadales</taxon>
        <taxon>Shewanellaceae</taxon>
        <taxon>Shewanella</taxon>
    </lineage>
</organism>
<feature type="region of interest" description="Disordered" evidence="1">
    <location>
        <begin position="775"/>
        <end position="800"/>
    </location>
</feature>
<dbReference type="InterPro" id="IPR027417">
    <property type="entry name" value="P-loop_NTPase"/>
</dbReference>
<proteinExistence type="predicted"/>
<reference evidence="2 3" key="1">
    <citation type="submission" date="2019-07" db="EMBL/GenBank/DDBJ databases">
        <title>Shewanella sp. YLB-06 whole genomic sequence.</title>
        <authorList>
            <person name="Yu L."/>
        </authorList>
    </citation>
    <scope>NUCLEOTIDE SEQUENCE [LARGE SCALE GENOMIC DNA]</scope>
    <source>
        <strain evidence="2 3">YLB-06</strain>
    </source>
</reference>
<dbReference type="RefSeq" id="WP_144044850.1">
    <property type="nucleotide sequence ID" value="NZ_CP041614.1"/>
</dbReference>
<accession>A0ABX5WZN7</accession>